<evidence type="ECO:0000313" key="1">
    <source>
        <dbReference type="Ensembl" id="ENSCMIP00000039943.1"/>
    </source>
</evidence>
<evidence type="ECO:0000313" key="2">
    <source>
        <dbReference type="Proteomes" id="UP000314986"/>
    </source>
</evidence>
<reference evidence="2" key="2">
    <citation type="journal article" date="2007" name="PLoS Biol.">
        <title>Survey sequencing and comparative analysis of the elephant shark (Callorhinchus milii) genome.</title>
        <authorList>
            <person name="Venkatesh B."/>
            <person name="Kirkness E.F."/>
            <person name="Loh Y.H."/>
            <person name="Halpern A.L."/>
            <person name="Lee A.P."/>
            <person name="Johnson J."/>
            <person name="Dandona N."/>
            <person name="Viswanathan L.D."/>
            <person name="Tay A."/>
            <person name="Venter J.C."/>
            <person name="Strausberg R.L."/>
            <person name="Brenner S."/>
        </authorList>
    </citation>
    <scope>NUCLEOTIDE SEQUENCE [LARGE SCALE GENOMIC DNA]</scope>
</reference>
<dbReference type="InParanoid" id="A0A4W3JPE7"/>
<name>A0A4W3JPE7_CALMI</name>
<dbReference type="Ensembl" id="ENSCMIT00000040514.1">
    <property type="protein sequence ID" value="ENSCMIP00000039943.1"/>
    <property type="gene ID" value="ENSCMIG00000016709.1"/>
</dbReference>
<dbReference type="AlphaFoldDB" id="A0A4W3JPE7"/>
<proteinExistence type="predicted"/>
<accession>A0A4W3JPE7</accession>
<reference evidence="2" key="3">
    <citation type="journal article" date="2014" name="Nature">
        <title>Elephant shark genome provides unique insights into gnathostome evolution.</title>
        <authorList>
            <consortium name="International Elephant Shark Genome Sequencing Consortium"/>
            <person name="Venkatesh B."/>
            <person name="Lee A.P."/>
            <person name="Ravi V."/>
            <person name="Maurya A.K."/>
            <person name="Lian M.M."/>
            <person name="Swann J.B."/>
            <person name="Ohta Y."/>
            <person name="Flajnik M.F."/>
            <person name="Sutoh Y."/>
            <person name="Kasahara M."/>
            <person name="Hoon S."/>
            <person name="Gangu V."/>
            <person name="Roy S.W."/>
            <person name="Irimia M."/>
            <person name="Korzh V."/>
            <person name="Kondrychyn I."/>
            <person name="Lim Z.W."/>
            <person name="Tay B.H."/>
            <person name="Tohari S."/>
            <person name="Kong K.W."/>
            <person name="Ho S."/>
            <person name="Lorente-Galdos B."/>
            <person name="Quilez J."/>
            <person name="Marques-Bonet T."/>
            <person name="Raney B.J."/>
            <person name="Ingham P.W."/>
            <person name="Tay A."/>
            <person name="Hillier L.W."/>
            <person name="Minx P."/>
            <person name="Boehm T."/>
            <person name="Wilson R.K."/>
            <person name="Brenner S."/>
            <person name="Warren W.C."/>
        </authorList>
    </citation>
    <scope>NUCLEOTIDE SEQUENCE [LARGE SCALE GENOMIC DNA]</scope>
</reference>
<reference evidence="1" key="4">
    <citation type="submission" date="2025-08" db="UniProtKB">
        <authorList>
            <consortium name="Ensembl"/>
        </authorList>
    </citation>
    <scope>IDENTIFICATION</scope>
</reference>
<reference evidence="1" key="5">
    <citation type="submission" date="2025-09" db="UniProtKB">
        <authorList>
            <consortium name="Ensembl"/>
        </authorList>
    </citation>
    <scope>IDENTIFICATION</scope>
</reference>
<protein>
    <submittedName>
        <fullName evidence="1">Uncharacterized protein</fullName>
    </submittedName>
</protein>
<sequence>YRSQTAVAPIPTPGVHHCTSLQSENKLFTTALSNSHILPLRRFLENCLGTDLRSFFAESCFKFALTSQHVPPFCRGGYLEQRGESLHTRLRVPCLAPIPGNSRVWNGMRSLSLSPWSDAPRFPNSGQY</sequence>
<dbReference type="STRING" id="7868.ENSCMIP00000039943"/>
<dbReference type="Proteomes" id="UP000314986">
    <property type="component" value="Unassembled WGS sequence"/>
</dbReference>
<reference evidence="2" key="1">
    <citation type="journal article" date="2006" name="Science">
        <title>Ancient noncoding elements conserved in the human genome.</title>
        <authorList>
            <person name="Venkatesh B."/>
            <person name="Kirkness E.F."/>
            <person name="Loh Y.H."/>
            <person name="Halpern A.L."/>
            <person name="Lee A.P."/>
            <person name="Johnson J."/>
            <person name="Dandona N."/>
            <person name="Viswanathan L.D."/>
            <person name="Tay A."/>
            <person name="Venter J.C."/>
            <person name="Strausberg R.L."/>
            <person name="Brenner S."/>
        </authorList>
    </citation>
    <scope>NUCLEOTIDE SEQUENCE [LARGE SCALE GENOMIC DNA]</scope>
</reference>
<keyword evidence="2" id="KW-1185">Reference proteome</keyword>
<organism evidence="1 2">
    <name type="scientific">Callorhinchus milii</name>
    <name type="common">Ghost shark</name>
    <dbReference type="NCBI Taxonomy" id="7868"/>
    <lineage>
        <taxon>Eukaryota</taxon>
        <taxon>Metazoa</taxon>
        <taxon>Chordata</taxon>
        <taxon>Craniata</taxon>
        <taxon>Vertebrata</taxon>
        <taxon>Chondrichthyes</taxon>
        <taxon>Holocephali</taxon>
        <taxon>Chimaeriformes</taxon>
        <taxon>Callorhinchidae</taxon>
        <taxon>Callorhinchus</taxon>
    </lineage>
</organism>